<keyword evidence="1" id="KW-0472">Membrane</keyword>
<dbReference type="AlphaFoldDB" id="A0A6C0DTI3"/>
<sequence length="324" mass="35217">MSVNTPLLVISSLIGIVATIYLTEWSRKLAEGFVSGVADSIATAIAGGKPKLWFVVDDYGSNSRRWVDFGARSSRDLNVGFLNLTRGRCQVTQGGDFEVVELLGRAAVATAVRGAGGVVPADHLTVYPYLWRAWARAALMNYAGGLYLDGLSLCLGPSFMTVIKGVDDATFGFEHDERVVNPIAGAATSSPFAGWASGPGHLGWRGLCNALGDFIDAGAQSWTAAQSRNQIPAWNRKYLDAVMKPIRSAEWSRRPDGRPIEIEDILGRSSDGAWEPPANAVYLPMDKEALDRSVTYKWFLNMSSEQILDPDSLFLWAAAAQRNR</sequence>
<reference evidence="2" key="1">
    <citation type="journal article" date="2020" name="Nature">
        <title>Giant virus diversity and host interactions through global metagenomics.</title>
        <authorList>
            <person name="Schulz F."/>
            <person name="Roux S."/>
            <person name="Paez-Espino D."/>
            <person name="Jungbluth S."/>
            <person name="Walsh D.A."/>
            <person name="Denef V.J."/>
            <person name="McMahon K.D."/>
            <person name="Konstantinidis K.T."/>
            <person name="Eloe-Fadrosh E.A."/>
            <person name="Kyrpides N.C."/>
            <person name="Woyke T."/>
        </authorList>
    </citation>
    <scope>NUCLEOTIDE SEQUENCE</scope>
    <source>
        <strain evidence="2">GVMAG-M-3300023174-57</strain>
    </source>
</reference>
<name>A0A6C0DTI3_9ZZZZ</name>
<evidence type="ECO:0000256" key="1">
    <source>
        <dbReference type="SAM" id="Phobius"/>
    </source>
</evidence>
<accession>A0A6C0DTI3</accession>
<proteinExistence type="predicted"/>
<keyword evidence="1" id="KW-1133">Transmembrane helix</keyword>
<dbReference type="EMBL" id="MN739667">
    <property type="protein sequence ID" value="QHT19533.1"/>
    <property type="molecule type" value="Genomic_DNA"/>
</dbReference>
<organism evidence="2">
    <name type="scientific">viral metagenome</name>
    <dbReference type="NCBI Taxonomy" id="1070528"/>
    <lineage>
        <taxon>unclassified sequences</taxon>
        <taxon>metagenomes</taxon>
        <taxon>organismal metagenomes</taxon>
    </lineage>
</organism>
<protein>
    <submittedName>
        <fullName evidence="2">Uncharacterized protein</fullName>
    </submittedName>
</protein>
<feature type="transmembrane region" description="Helical" evidence="1">
    <location>
        <begin position="6"/>
        <end position="23"/>
    </location>
</feature>
<evidence type="ECO:0000313" key="2">
    <source>
        <dbReference type="EMBL" id="QHT19533.1"/>
    </source>
</evidence>
<keyword evidence="1" id="KW-0812">Transmembrane</keyword>